<dbReference type="EMBL" id="CADCXW020000321">
    <property type="protein sequence ID" value="CAD1566918.1"/>
    <property type="molecule type" value="Genomic_DNA"/>
</dbReference>
<evidence type="ECO:0000313" key="2">
    <source>
        <dbReference type="EMBL" id="CAD1566941.1"/>
    </source>
</evidence>
<gene>
    <name evidence="1" type="ORF">BBRV_LOCUS87290</name>
    <name evidence="2" type="ORF">BBRV_LOCUS87341</name>
</gene>
<dbReference type="EMBL" id="CADCXW020000322">
    <property type="protein sequence ID" value="CAD1566941.1"/>
    <property type="molecule type" value="Genomic_DNA"/>
</dbReference>
<name>A0A6V7KVK5_9HYME</name>
<protein>
    <submittedName>
        <fullName evidence="2">Uncharacterized protein</fullName>
    </submittedName>
</protein>
<sequence>MGDSHYRYKNKIYTSHTGSQKLYYYFQKKEETQQPAHTGGAYEKIKRGNFMLSPDALWKIKLTKVVNGMWFDHLKTFKSEIDLELNGRGHYVNDDEDKCSDLDVDEYYEADDVLENYNRIKHSGFAKKED</sequence>
<dbReference type="AlphaFoldDB" id="A0A6V7KVK5"/>
<proteinExistence type="predicted"/>
<evidence type="ECO:0000313" key="1">
    <source>
        <dbReference type="EMBL" id="CAD1566918.1"/>
    </source>
</evidence>
<reference evidence="2" key="1">
    <citation type="submission" date="2020-07" db="EMBL/GenBank/DDBJ databases">
        <authorList>
            <person name="Ferguson B K."/>
        </authorList>
    </citation>
    <scope>NUCLEOTIDE SEQUENCE</scope>
    <source>
        <strain evidence="2">L06</strain>
    </source>
</reference>
<organism evidence="2">
    <name type="scientific">Bracon brevicornis</name>
    <dbReference type="NCBI Taxonomy" id="1563983"/>
    <lineage>
        <taxon>Eukaryota</taxon>
        <taxon>Metazoa</taxon>
        <taxon>Ecdysozoa</taxon>
        <taxon>Arthropoda</taxon>
        <taxon>Hexapoda</taxon>
        <taxon>Insecta</taxon>
        <taxon>Pterygota</taxon>
        <taxon>Neoptera</taxon>
        <taxon>Endopterygota</taxon>
        <taxon>Hymenoptera</taxon>
        <taxon>Apocrita</taxon>
        <taxon>Ichneumonoidea</taxon>
        <taxon>Braconidae</taxon>
        <taxon>Braconinae</taxon>
        <taxon>Bracon</taxon>
    </lineage>
</organism>
<accession>A0A6V7KVK5</accession>